<accession>A0ABV8KIP7</accession>
<evidence type="ECO:0000313" key="1">
    <source>
        <dbReference type="EMBL" id="MFC4105886.1"/>
    </source>
</evidence>
<dbReference type="RefSeq" id="WP_377543216.1">
    <property type="nucleotide sequence ID" value="NZ_JBHSBN010000004.1"/>
</dbReference>
<proteinExistence type="predicted"/>
<sequence>MNPVNREPAEVSPTDRYRPTDRVWVHRGSAWCAGVVEAASPRAATVTYRPAGSRGTGVDTVTARYLLPRTDPDPMLDTAA</sequence>
<comment type="caution">
    <text evidence="1">The sequence shown here is derived from an EMBL/GenBank/DDBJ whole genome shotgun (WGS) entry which is preliminary data.</text>
</comment>
<dbReference type="EMBL" id="JBHSBN010000004">
    <property type="protein sequence ID" value="MFC4105886.1"/>
    <property type="molecule type" value="Genomic_DNA"/>
</dbReference>
<name>A0ABV8KIP7_9ACTN</name>
<reference evidence="2" key="1">
    <citation type="journal article" date="2019" name="Int. J. Syst. Evol. Microbiol.">
        <title>The Global Catalogue of Microorganisms (GCM) 10K type strain sequencing project: providing services to taxonomists for standard genome sequencing and annotation.</title>
        <authorList>
            <consortium name="The Broad Institute Genomics Platform"/>
            <consortium name="The Broad Institute Genome Sequencing Center for Infectious Disease"/>
            <person name="Wu L."/>
            <person name="Ma J."/>
        </authorList>
    </citation>
    <scope>NUCLEOTIDE SEQUENCE [LARGE SCALE GENOMIC DNA]</scope>
    <source>
        <strain evidence="2">2902at01</strain>
    </source>
</reference>
<gene>
    <name evidence="1" type="ORF">ACFOX0_08045</name>
</gene>
<dbReference type="Proteomes" id="UP001595868">
    <property type="component" value="Unassembled WGS sequence"/>
</dbReference>
<evidence type="ECO:0000313" key="2">
    <source>
        <dbReference type="Proteomes" id="UP001595868"/>
    </source>
</evidence>
<keyword evidence="2" id="KW-1185">Reference proteome</keyword>
<organism evidence="1 2">
    <name type="scientific">Micromonospora zhanjiangensis</name>
    <dbReference type="NCBI Taxonomy" id="1522057"/>
    <lineage>
        <taxon>Bacteria</taxon>
        <taxon>Bacillati</taxon>
        <taxon>Actinomycetota</taxon>
        <taxon>Actinomycetes</taxon>
        <taxon>Micromonosporales</taxon>
        <taxon>Micromonosporaceae</taxon>
        <taxon>Micromonospora</taxon>
    </lineage>
</organism>
<evidence type="ECO:0008006" key="3">
    <source>
        <dbReference type="Google" id="ProtNLM"/>
    </source>
</evidence>
<protein>
    <recommendedName>
        <fullName evidence="3">DUF3553 domain-containing protein</fullName>
    </recommendedName>
</protein>